<proteinExistence type="predicted"/>
<dbReference type="Proteomes" id="UP000318720">
    <property type="component" value="Unassembled WGS sequence"/>
</dbReference>
<evidence type="ECO:0000313" key="2">
    <source>
        <dbReference type="Proteomes" id="UP000318720"/>
    </source>
</evidence>
<gene>
    <name evidence="1" type="ORF">Sipo8835_00070</name>
</gene>
<comment type="caution">
    <text evidence="1">The sequence shown here is derived from an EMBL/GenBank/DDBJ whole genome shotgun (WGS) entry which is preliminary data.</text>
</comment>
<sequence>MNRRLGARLARLEEVAPKSTDPPMCVYHRDVCQMGAQPLPELYVLVVEAKRRVGQVVPPLDEHRAMTAAERVRDAREFAALLAETRERVAAEEAALKAGAPWT</sequence>
<evidence type="ECO:0000313" key="1">
    <source>
        <dbReference type="EMBL" id="TQE40242.1"/>
    </source>
</evidence>
<accession>A0AAE8WA60</accession>
<dbReference type="EMBL" id="SPAZ01000003">
    <property type="protein sequence ID" value="TQE40242.1"/>
    <property type="molecule type" value="Genomic_DNA"/>
</dbReference>
<reference evidence="1 2" key="1">
    <citation type="submission" date="2019-03" db="EMBL/GenBank/DDBJ databases">
        <title>Comparative genomic analyses of the sweetpotato soil rot pathogen, Streptomyces ipomoeae.</title>
        <authorList>
            <person name="Ruschel Soares N."/>
            <person name="Badger J.H."/>
            <person name="Huguet-Tapia J.C."/>
            <person name="Clark C.A."/>
            <person name="Pettis G.S."/>
        </authorList>
    </citation>
    <scope>NUCLEOTIDE SEQUENCE [LARGE SCALE GENOMIC DNA]</scope>
    <source>
        <strain evidence="1 2">88-35</strain>
    </source>
</reference>
<dbReference type="AlphaFoldDB" id="A0AAE8WA60"/>
<organism evidence="1 2">
    <name type="scientific">Streptomyces ipomoeae</name>
    <dbReference type="NCBI Taxonomy" id="103232"/>
    <lineage>
        <taxon>Bacteria</taxon>
        <taxon>Bacillati</taxon>
        <taxon>Actinomycetota</taxon>
        <taxon>Actinomycetes</taxon>
        <taxon>Kitasatosporales</taxon>
        <taxon>Streptomycetaceae</taxon>
        <taxon>Streptomyces</taxon>
    </lineage>
</organism>
<protein>
    <submittedName>
        <fullName evidence="1">Uncharacterized protein</fullName>
    </submittedName>
</protein>
<name>A0AAE8WA60_9ACTN</name>
<dbReference type="RefSeq" id="WP_141580212.1">
    <property type="nucleotide sequence ID" value="NZ_SPAZ01000003.1"/>
</dbReference>